<evidence type="ECO:0000313" key="3">
    <source>
        <dbReference type="Proteomes" id="UP000467840"/>
    </source>
</evidence>
<keyword evidence="1" id="KW-1133">Transmembrane helix</keyword>
<dbReference type="Proteomes" id="UP000467840">
    <property type="component" value="Chromosome 7"/>
</dbReference>
<protein>
    <submittedName>
        <fullName evidence="2">Uncharacterized protein</fullName>
    </submittedName>
</protein>
<keyword evidence="3" id="KW-1185">Reference proteome</keyword>
<proteinExistence type="predicted"/>
<accession>A0A6A6L4X2</accession>
<keyword evidence="1" id="KW-0812">Transmembrane</keyword>
<organism evidence="2 3">
    <name type="scientific">Hevea brasiliensis</name>
    <name type="common">Para rubber tree</name>
    <name type="synonym">Siphonia brasiliensis</name>
    <dbReference type="NCBI Taxonomy" id="3981"/>
    <lineage>
        <taxon>Eukaryota</taxon>
        <taxon>Viridiplantae</taxon>
        <taxon>Streptophyta</taxon>
        <taxon>Embryophyta</taxon>
        <taxon>Tracheophyta</taxon>
        <taxon>Spermatophyta</taxon>
        <taxon>Magnoliopsida</taxon>
        <taxon>eudicotyledons</taxon>
        <taxon>Gunneridae</taxon>
        <taxon>Pentapetalae</taxon>
        <taxon>rosids</taxon>
        <taxon>fabids</taxon>
        <taxon>Malpighiales</taxon>
        <taxon>Euphorbiaceae</taxon>
        <taxon>Crotonoideae</taxon>
        <taxon>Micrandreae</taxon>
        <taxon>Hevea</taxon>
    </lineage>
</organism>
<sequence>MGILRPAHWFVEPATPSKPYHRPWSLLYGISTIKYILCWCFPGIKKLVTKIASFAMLGIIITTFVVMGFALVVTHKGNGRVIPRASYDKPALQDYSKSLQRYVSVSRWLPITRALMDSQTCTDFPKTPIQVAVCDQIPAALVGQRAAATVNVCQIIIQDPYVPSAIHARLEFLKT</sequence>
<name>A0A6A6L4X2_HEVBR</name>
<comment type="caution">
    <text evidence="2">The sequence shown here is derived from an EMBL/GenBank/DDBJ whole genome shotgun (WGS) entry which is preliminary data.</text>
</comment>
<dbReference type="AlphaFoldDB" id="A0A6A6L4X2"/>
<gene>
    <name evidence="2" type="ORF">GH714_038292</name>
</gene>
<reference evidence="2 3" key="1">
    <citation type="journal article" date="2020" name="Mol. Plant">
        <title>The Chromosome-Based Rubber Tree Genome Provides New Insights into Spurge Genome Evolution and Rubber Biosynthesis.</title>
        <authorList>
            <person name="Liu J."/>
            <person name="Shi C."/>
            <person name="Shi C.C."/>
            <person name="Li W."/>
            <person name="Zhang Q.J."/>
            <person name="Zhang Y."/>
            <person name="Li K."/>
            <person name="Lu H.F."/>
            <person name="Shi C."/>
            <person name="Zhu S.T."/>
            <person name="Xiao Z.Y."/>
            <person name="Nan H."/>
            <person name="Yue Y."/>
            <person name="Zhu X.G."/>
            <person name="Wu Y."/>
            <person name="Hong X.N."/>
            <person name="Fan G.Y."/>
            <person name="Tong Y."/>
            <person name="Zhang D."/>
            <person name="Mao C.L."/>
            <person name="Liu Y.L."/>
            <person name="Hao S.J."/>
            <person name="Liu W.Q."/>
            <person name="Lv M.Q."/>
            <person name="Zhang H.B."/>
            <person name="Liu Y."/>
            <person name="Hu-Tang G.R."/>
            <person name="Wang J.P."/>
            <person name="Wang J.H."/>
            <person name="Sun Y.H."/>
            <person name="Ni S.B."/>
            <person name="Chen W.B."/>
            <person name="Zhang X.C."/>
            <person name="Jiao Y.N."/>
            <person name="Eichler E.E."/>
            <person name="Li G.H."/>
            <person name="Liu X."/>
            <person name="Gao L.Z."/>
        </authorList>
    </citation>
    <scope>NUCLEOTIDE SEQUENCE [LARGE SCALE GENOMIC DNA]</scope>
    <source>
        <strain evidence="3">cv. GT1</strain>
        <tissue evidence="2">Leaf</tissue>
    </source>
</reference>
<feature type="transmembrane region" description="Helical" evidence="1">
    <location>
        <begin position="51"/>
        <end position="73"/>
    </location>
</feature>
<evidence type="ECO:0000313" key="2">
    <source>
        <dbReference type="EMBL" id="KAF2296462.1"/>
    </source>
</evidence>
<keyword evidence="1" id="KW-0472">Membrane</keyword>
<dbReference type="EMBL" id="JAAGAX010000013">
    <property type="protein sequence ID" value="KAF2296462.1"/>
    <property type="molecule type" value="Genomic_DNA"/>
</dbReference>
<evidence type="ECO:0000256" key="1">
    <source>
        <dbReference type="SAM" id="Phobius"/>
    </source>
</evidence>